<dbReference type="GO" id="GO:0005524">
    <property type="term" value="F:ATP binding"/>
    <property type="evidence" value="ECO:0007669"/>
    <property type="project" value="UniProtKB-KW"/>
</dbReference>
<organism evidence="7 8">
    <name type="scientific">Capronia epimyces CBS 606.96</name>
    <dbReference type="NCBI Taxonomy" id="1182542"/>
    <lineage>
        <taxon>Eukaryota</taxon>
        <taxon>Fungi</taxon>
        <taxon>Dikarya</taxon>
        <taxon>Ascomycota</taxon>
        <taxon>Pezizomycotina</taxon>
        <taxon>Eurotiomycetes</taxon>
        <taxon>Chaetothyriomycetidae</taxon>
        <taxon>Chaetothyriales</taxon>
        <taxon>Herpotrichiellaceae</taxon>
        <taxon>Capronia</taxon>
    </lineage>
</organism>
<evidence type="ECO:0000256" key="2">
    <source>
        <dbReference type="ARBA" id="ARBA00022741"/>
    </source>
</evidence>
<dbReference type="InterPro" id="IPR000719">
    <property type="entry name" value="Prot_kinase_dom"/>
</dbReference>
<dbReference type="PANTHER" id="PTHR44329">
    <property type="entry name" value="SERINE/THREONINE-PROTEIN KINASE TNNI3K-RELATED"/>
    <property type="match status" value="1"/>
</dbReference>
<dbReference type="GeneID" id="19169981"/>
<evidence type="ECO:0000259" key="6">
    <source>
        <dbReference type="PROSITE" id="PS50011"/>
    </source>
</evidence>
<evidence type="ECO:0000256" key="4">
    <source>
        <dbReference type="ARBA" id="ARBA00022840"/>
    </source>
</evidence>
<dbReference type="PROSITE" id="PS50011">
    <property type="entry name" value="PROTEIN_KINASE_DOM"/>
    <property type="match status" value="1"/>
</dbReference>
<keyword evidence="2" id="KW-0547">Nucleotide-binding</keyword>
<evidence type="ECO:0000313" key="8">
    <source>
        <dbReference type="Proteomes" id="UP000019478"/>
    </source>
</evidence>
<dbReference type="EMBL" id="AMGY01000004">
    <property type="protein sequence ID" value="EXJ85196.1"/>
    <property type="molecule type" value="Genomic_DNA"/>
</dbReference>
<dbReference type="Proteomes" id="UP000019478">
    <property type="component" value="Unassembled WGS sequence"/>
</dbReference>
<evidence type="ECO:0000256" key="1">
    <source>
        <dbReference type="ARBA" id="ARBA00022679"/>
    </source>
</evidence>
<keyword evidence="3 7" id="KW-0418">Kinase</keyword>
<dbReference type="InterPro" id="IPR051681">
    <property type="entry name" value="Ser/Thr_Kinases-Pseudokinases"/>
</dbReference>
<dbReference type="PROSITE" id="PS00108">
    <property type="entry name" value="PROTEIN_KINASE_ST"/>
    <property type="match status" value="1"/>
</dbReference>
<keyword evidence="1" id="KW-0808">Transferase</keyword>
<dbReference type="InterPro" id="IPR011009">
    <property type="entry name" value="Kinase-like_dom_sf"/>
</dbReference>
<name>W9Y7G5_9EURO</name>
<keyword evidence="7" id="KW-0723">Serine/threonine-protein kinase</keyword>
<comment type="caution">
    <text evidence="7">The sequence shown here is derived from an EMBL/GenBank/DDBJ whole genome shotgun (WGS) entry which is preliminary data.</text>
</comment>
<dbReference type="SMART" id="SM00220">
    <property type="entry name" value="S_TKc"/>
    <property type="match status" value="1"/>
</dbReference>
<dbReference type="Gene3D" id="1.10.510.10">
    <property type="entry name" value="Transferase(Phosphotransferase) domain 1"/>
    <property type="match status" value="1"/>
</dbReference>
<evidence type="ECO:0000256" key="5">
    <source>
        <dbReference type="SAM" id="MobiDB-lite"/>
    </source>
</evidence>
<feature type="compositionally biased region" description="Polar residues" evidence="5">
    <location>
        <begin position="18"/>
        <end position="39"/>
    </location>
</feature>
<reference evidence="7 8" key="1">
    <citation type="submission" date="2013-03" db="EMBL/GenBank/DDBJ databases">
        <title>The Genome Sequence of Capronia epimyces CBS 606.96.</title>
        <authorList>
            <consortium name="The Broad Institute Genomics Platform"/>
            <person name="Cuomo C."/>
            <person name="de Hoog S."/>
            <person name="Gorbushina A."/>
            <person name="Walker B."/>
            <person name="Young S.K."/>
            <person name="Zeng Q."/>
            <person name="Gargeya S."/>
            <person name="Fitzgerald M."/>
            <person name="Haas B."/>
            <person name="Abouelleil A."/>
            <person name="Allen A.W."/>
            <person name="Alvarado L."/>
            <person name="Arachchi H.M."/>
            <person name="Berlin A.M."/>
            <person name="Chapman S.B."/>
            <person name="Gainer-Dewar J."/>
            <person name="Goldberg J."/>
            <person name="Griggs A."/>
            <person name="Gujja S."/>
            <person name="Hansen M."/>
            <person name="Howarth C."/>
            <person name="Imamovic A."/>
            <person name="Ireland A."/>
            <person name="Larimer J."/>
            <person name="McCowan C."/>
            <person name="Murphy C."/>
            <person name="Pearson M."/>
            <person name="Poon T.W."/>
            <person name="Priest M."/>
            <person name="Roberts A."/>
            <person name="Saif S."/>
            <person name="Shea T."/>
            <person name="Sisk P."/>
            <person name="Sykes S."/>
            <person name="Wortman J."/>
            <person name="Nusbaum C."/>
            <person name="Birren B."/>
        </authorList>
    </citation>
    <scope>NUCLEOTIDE SEQUENCE [LARGE SCALE GENOMIC DNA]</scope>
    <source>
        <strain evidence="7 8">CBS 606.96</strain>
    </source>
</reference>
<keyword evidence="8" id="KW-1185">Reference proteome</keyword>
<dbReference type="SUPFAM" id="SSF56112">
    <property type="entry name" value="Protein kinase-like (PK-like)"/>
    <property type="match status" value="1"/>
</dbReference>
<dbReference type="RefSeq" id="XP_007734181.1">
    <property type="nucleotide sequence ID" value="XM_007735991.1"/>
</dbReference>
<proteinExistence type="predicted"/>
<dbReference type="AlphaFoldDB" id="W9Y7G5"/>
<protein>
    <submittedName>
        <fullName evidence="7">Serine/threonine protein kinase</fullName>
    </submittedName>
</protein>
<gene>
    <name evidence="7" type="ORF">A1O3_05871</name>
</gene>
<keyword evidence="4" id="KW-0067">ATP-binding</keyword>
<feature type="region of interest" description="Disordered" evidence="5">
    <location>
        <begin position="1"/>
        <end position="41"/>
    </location>
</feature>
<accession>W9Y7G5</accession>
<evidence type="ECO:0000256" key="3">
    <source>
        <dbReference type="ARBA" id="ARBA00022777"/>
    </source>
</evidence>
<dbReference type="InterPro" id="IPR008271">
    <property type="entry name" value="Ser/Thr_kinase_AS"/>
</dbReference>
<dbReference type="OrthoDB" id="626167at2759"/>
<sequence>MSSLATPFPAPHQRSSDMRSQYQDGSRASIQTDVRNSRGSPAGFLVPKCPFDVEILNDERGRDIVFGTGAWSIVYKAIAHPRIQANSQSLTPPQSPMASPPVVVAVKTPTRRDSTTILRNEAKVLSYLHSISGSSRYIVPFHGIMDEATLVLEAIPFSLEGHIRKCAVSASRNFSTGTMNKPVIGSTTTWLQLAHCLVSALAWLHCDAGVVHGDIKPGNILLTHMQGPEPGTDIVGDATLTFDPIYADFSSAQLLNAGETTPNTLSAVTREYTAPELLKSSVLRDPTSSATTASDVFSLAVTLLVAATGQLLVYPGSVFQRQAMATQGWMVIDHVRNGEQGTRVPRMGVVERVLERAVLKADMGRVGAPEWLAIVESVGKGEPTKQ</sequence>
<dbReference type="HOGENOM" id="CLU_054787_0_0_1"/>
<dbReference type="eggNOG" id="KOG0581">
    <property type="taxonomic scope" value="Eukaryota"/>
</dbReference>
<dbReference type="STRING" id="1182542.W9Y7G5"/>
<dbReference type="GO" id="GO:0004674">
    <property type="term" value="F:protein serine/threonine kinase activity"/>
    <property type="evidence" value="ECO:0007669"/>
    <property type="project" value="UniProtKB-KW"/>
</dbReference>
<dbReference type="PANTHER" id="PTHR44329:SF288">
    <property type="entry name" value="MITOGEN-ACTIVATED PROTEIN KINASE KINASE KINASE 20"/>
    <property type="match status" value="1"/>
</dbReference>
<evidence type="ECO:0000313" key="7">
    <source>
        <dbReference type="EMBL" id="EXJ85196.1"/>
    </source>
</evidence>
<feature type="domain" description="Protein kinase" evidence="6">
    <location>
        <begin position="60"/>
        <end position="386"/>
    </location>
</feature>
<dbReference type="Pfam" id="PF00069">
    <property type="entry name" value="Pkinase"/>
    <property type="match status" value="1"/>
</dbReference>